<dbReference type="AlphaFoldDB" id="A0A6C0AGQ5"/>
<organism evidence="1">
    <name type="scientific">viral metagenome</name>
    <dbReference type="NCBI Taxonomy" id="1070528"/>
    <lineage>
        <taxon>unclassified sequences</taxon>
        <taxon>metagenomes</taxon>
        <taxon>organismal metagenomes</taxon>
    </lineage>
</organism>
<dbReference type="SUPFAM" id="SSF52540">
    <property type="entry name" value="P-loop containing nucleoside triphosphate hydrolases"/>
    <property type="match status" value="1"/>
</dbReference>
<sequence>MGKIFYVCSYGGSGSIMLQNALKKYGETHHIHSRNPPDKLEYVGKKGGGRTKGMWFNGKVIPENELDDYYVLYIYRNPSFSIKSIHSRFHMHLHLEHVQCKNRNVKLNEVLESGKDLYGVKEFYNNYMKKNKNRNYKIICVKYEDIFDKQDELSNLLGIGKLNLVNKSKNKKISDTKYAQLNTIYDDLIEEMNKNDSIIVN</sequence>
<reference evidence="1" key="1">
    <citation type="journal article" date="2020" name="Nature">
        <title>Giant virus diversity and host interactions through global metagenomics.</title>
        <authorList>
            <person name="Schulz F."/>
            <person name="Roux S."/>
            <person name="Paez-Espino D."/>
            <person name="Jungbluth S."/>
            <person name="Walsh D.A."/>
            <person name="Denef V.J."/>
            <person name="McMahon K.D."/>
            <person name="Konstantinidis K.T."/>
            <person name="Eloe-Fadrosh E.A."/>
            <person name="Kyrpides N.C."/>
            <person name="Woyke T."/>
        </authorList>
    </citation>
    <scope>NUCLEOTIDE SEQUENCE</scope>
    <source>
        <strain evidence="1">GVMAG-S-1024976-23</strain>
    </source>
</reference>
<dbReference type="InterPro" id="IPR027417">
    <property type="entry name" value="P-loop_NTPase"/>
</dbReference>
<proteinExistence type="predicted"/>
<evidence type="ECO:0008006" key="2">
    <source>
        <dbReference type="Google" id="ProtNLM"/>
    </source>
</evidence>
<name>A0A6C0AGQ5_9ZZZZ</name>
<evidence type="ECO:0000313" key="1">
    <source>
        <dbReference type="EMBL" id="QHS78846.1"/>
    </source>
</evidence>
<dbReference type="EMBL" id="MN740606">
    <property type="protein sequence ID" value="QHS78846.1"/>
    <property type="molecule type" value="Genomic_DNA"/>
</dbReference>
<accession>A0A6C0AGQ5</accession>
<protein>
    <recommendedName>
        <fullName evidence="2">Sulfotransferase domain-containing protein</fullName>
    </recommendedName>
</protein>
<dbReference type="Gene3D" id="3.40.50.300">
    <property type="entry name" value="P-loop containing nucleotide triphosphate hydrolases"/>
    <property type="match status" value="1"/>
</dbReference>